<dbReference type="AlphaFoldDB" id="A0AAV4DLB5"/>
<organism evidence="1 2">
    <name type="scientific">Plakobranchus ocellatus</name>
    <dbReference type="NCBI Taxonomy" id="259542"/>
    <lineage>
        <taxon>Eukaryota</taxon>
        <taxon>Metazoa</taxon>
        <taxon>Spiralia</taxon>
        <taxon>Lophotrochozoa</taxon>
        <taxon>Mollusca</taxon>
        <taxon>Gastropoda</taxon>
        <taxon>Heterobranchia</taxon>
        <taxon>Euthyneura</taxon>
        <taxon>Panpulmonata</taxon>
        <taxon>Sacoglossa</taxon>
        <taxon>Placobranchoidea</taxon>
        <taxon>Plakobranchidae</taxon>
        <taxon>Plakobranchus</taxon>
    </lineage>
</organism>
<evidence type="ECO:0000313" key="2">
    <source>
        <dbReference type="Proteomes" id="UP000735302"/>
    </source>
</evidence>
<dbReference type="Proteomes" id="UP000735302">
    <property type="component" value="Unassembled WGS sequence"/>
</dbReference>
<dbReference type="EMBL" id="BLXT01007988">
    <property type="protein sequence ID" value="GFO45072.1"/>
    <property type="molecule type" value="Genomic_DNA"/>
</dbReference>
<gene>
    <name evidence="1" type="ORF">PoB_007157700</name>
</gene>
<proteinExistence type="predicted"/>
<evidence type="ECO:0000313" key="1">
    <source>
        <dbReference type="EMBL" id="GFO45072.1"/>
    </source>
</evidence>
<sequence length="134" mass="15588">MSDKYNGSGRRCEDRDKGLINLSQFTELRSEESRVFKSRVLQLAMLLRVWFWRGRKTTEGPYLQQPESGAGTLAALQTRRLTLFATQTCFKNIFCPSFSTPPSSLLLHSDLLFLWDKELAFFFFVRVGFYEHGF</sequence>
<reference evidence="1 2" key="1">
    <citation type="journal article" date="2021" name="Elife">
        <title>Chloroplast acquisition without the gene transfer in kleptoplastic sea slugs, Plakobranchus ocellatus.</title>
        <authorList>
            <person name="Maeda T."/>
            <person name="Takahashi S."/>
            <person name="Yoshida T."/>
            <person name="Shimamura S."/>
            <person name="Takaki Y."/>
            <person name="Nagai Y."/>
            <person name="Toyoda A."/>
            <person name="Suzuki Y."/>
            <person name="Arimoto A."/>
            <person name="Ishii H."/>
            <person name="Satoh N."/>
            <person name="Nishiyama T."/>
            <person name="Hasebe M."/>
            <person name="Maruyama T."/>
            <person name="Minagawa J."/>
            <person name="Obokata J."/>
            <person name="Shigenobu S."/>
        </authorList>
    </citation>
    <scope>NUCLEOTIDE SEQUENCE [LARGE SCALE GENOMIC DNA]</scope>
</reference>
<comment type="caution">
    <text evidence="1">The sequence shown here is derived from an EMBL/GenBank/DDBJ whole genome shotgun (WGS) entry which is preliminary data.</text>
</comment>
<accession>A0AAV4DLB5</accession>
<protein>
    <submittedName>
        <fullName evidence="1">Uncharacterized protein</fullName>
    </submittedName>
</protein>
<name>A0AAV4DLB5_9GAST</name>
<keyword evidence="2" id="KW-1185">Reference proteome</keyword>